<sequence>MGRVNPVIWCMMSLLINCAVRQRDVAGLTARVSGELICQQLSNFISEARLVFCKKVDIKWDAMLGGGIFRAARAKLAMSSVPTVRRPRPIKHLFEGQGAKECSLRFSLRVAMFSNVTRMAMASRR</sequence>
<reference evidence="1" key="1">
    <citation type="journal article" date="2018" name="Genome Biol.">
        <title>SKESA: strategic k-mer extension for scrupulous assemblies.</title>
        <authorList>
            <person name="Souvorov A."/>
            <person name="Agarwala R."/>
            <person name="Lipman D.J."/>
        </authorList>
    </citation>
    <scope>NUCLEOTIDE SEQUENCE</scope>
    <source>
        <strain evidence="1">OLC2673_Aeromonas</strain>
    </source>
</reference>
<dbReference type="Proteomes" id="UP000859505">
    <property type="component" value="Unassembled WGS sequence"/>
</dbReference>
<reference evidence="1" key="2">
    <citation type="submission" date="2020-01" db="EMBL/GenBank/DDBJ databases">
        <authorList>
            <consortium name="NCBI Pathogen Detection Project"/>
        </authorList>
    </citation>
    <scope>NUCLEOTIDE SEQUENCE</scope>
    <source>
        <strain evidence="1">OLC2673_Aeromonas</strain>
    </source>
</reference>
<protein>
    <submittedName>
        <fullName evidence="1">Uncharacterized protein</fullName>
    </submittedName>
</protein>
<evidence type="ECO:0000313" key="2">
    <source>
        <dbReference type="EMBL" id="HAT6346985.1"/>
    </source>
</evidence>
<comment type="caution">
    <text evidence="1">The sequence shown here is derived from an EMBL/GenBank/DDBJ whole genome shotgun (WGS) entry which is preliminary data.</text>
</comment>
<dbReference type="EMBL" id="DACTUL010000103">
    <property type="protein sequence ID" value="HAT6346985.1"/>
    <property type="molecule type" value="Genomic_DNA"/>
</dbReference>
<name>A0AAD3YKC7_AERHY</name>
<organism evidence="1 3">
    <name type="scientific">Aeromonas hydrophila</name>
    <dbReference type="NCBI Taxonomy" id="644"/>
    <lineage>
        <taxon>Bacteria</taxon>
        <taxon>Pseudomonadati</taxon>
        <taxon>Pseudomonadota</taxon>
        <taxon>Gammaproteobacteria</taxon>
        <taxon>Aeromonadales</taxon>
        <taxon>Aeromonadaceae</taxon>
        <taxon>Aeromonas</taxon>
    </lineage>
</organism>
<evidence type="ECO:0000313" key="1">
    <source>
        <dbReference type="EMBL" id="HAT6345005.1"/>
    </source>
</evidence>
<accession>A0AAD3YKC7</accession>
<proteinExistence type="predicted"/>
<dbReference type="AlphaFoldDB" id="A0AAD3YKC7"/>
<evidence type="ECO:0000313" key="3">
    <source>
        <dbReference type="Proteomes" id="UP000859505"/>
    </source>
</evidence>
<gene>
    <name evidence="1" type="ORF">JAJ28_002756</name>
    <name evidence="2" type="ORF">JAJ28_004812</name>
</gene>
<dbReference type="EMBL" id="DACTUL010000021">
    <property type="protein sequence ID" value="HAT6345005.1"/>
    <property type="molecule type" value="Genomic_DNA"/>
</dbReference>